<proteinExistence type="predicted"/>
<dbReference type="EMBL" id="AVOT02004601">
    <property type="protein sequence ID" value="MBW0476823.1"/>
    <property type="molecule type" value="Genomic_DNA"/>
</dbReference>
<reference evidence="2" key="1">
    <citation type="submission" date="2021-03" db="EMBL/GenBank/DDBJ databases">
        <title>Draft genome sequence of rust myrtle Austropuccinia psidii MF-1, a brazilian biotype.</title>
        <authorList>
            <person name="Quecine M.C."/>
            <person name="Pachon D.M.R."/>
            <person name="Bonatelli M.L."/>
            <person name="Correr F.H."/>
            <person name="Franceschini L.M."/>
            <person name="Leite T.F."/>
            <person name="Margarido G.R.A."/>
            <person name="Almeida C.A."/>
            <person name="Ferrarezi J.A."/>
            <person name="Labate C.A."/>
        </authorList>
    </citation>
    <scope>NUCLEOTIDE SEQUENCE</scope>
    <source>
        <strain evidence="2">MF-1</strain>
    </source>
</reference>
<name>A0A9Q3C4I9_9BASI</name>
<evidence type="ECO:0000313" key="3">
    <source>
        <dbReference type="Proteomes" id="UP000765509"/>
    </source>
</evidence>
<sequence length="206" mass="23807">MSSYFHIKSFLGQEKTIEYLGGWFPFSFKDKVKKINNLLKNKSLFSIDQKKELEMNAALEKEGPVESTSSKPLPTGVHDPQIGASSSGQCLQYGQDYYGIHRQGAGKDEQNVSMQIIQEIKFLKTIINVELGKIDEKLSKRTLDIHYLKKNNKYSSEWHKSEIYKRELISNTCDRIESKYQVQDDKMEDPSTKNINDQLDILKNYV</sequence>
<evidence type="ECO:0000256" key="1">
    <source>
        <dbReference type="SAM" id="MobiDB-lite"/>
    </source>
</evidence>
<gene>
    <name evidence="2" type="ORF">O181_016538</name>
</gene>
<comment type="caution">
    <text evidence="2">The sequence shown here is derived from an EMBL/GenBank/DDBJ whole genome shotgun (WGS) entry which is preliminary data.</text>
</comment>
<feature type="region of interest" description="Disordered" evidence="1">
    <location>
        <begin position="60"/>
        <end position="79"/>
    </location>
</feature>
<protein>
    <submittedName>
        <fullName evidence="2">Uncharacterized protein</fullName>
    </submittedName>
</protein>
<dbReference type="Proteomes" id="UP000765509">
    <property type="component" value="Unassembled WGS sequence"/>
</dbReference>
<evidence type="ECO:0000313" key="2">
    <source>
        <dbReference type="EMBL" id="MBW0476823.1"/>
    </source>
</evidence>
<organism evidence="2 3">
    <name type="scientific">Austropuccinia psidii MF-1</name>
    <dbReference type="NCBI Taxonomy" id="1389203"/>
    <lineage>
        <taxon>Eukaryota</taxon>
        <taxon>Fungi</taxon>
        <taxon>Dikarya</taxon>
        <taxon>Basidiomycota</taxon>
        <taxon>Pucciniomycotina</taxon>
        <taxon>Pucciniomycetes</taxon>
        <taxon>Pucciniales</taxon>
        <taxon>Sphaerophragmiaceae</taxon>
        <taxon>Austropuccinia</taxon>
    </lineage>
</organism>
<keyword evidence="3" id="KW-1185">Reference proteome</keyword>
<dbReference type="AlphaFoldDB" id="A0A9Q3C4I9"/>
<accession>A0A9Q3C4I9</accession>